<sequence>MPPNIPALHIYPFIESTCTCIYTHQQHSHAQTSITSANPHRMYSWHTSLFSLHSGHYLRSAFCSFFFWRIERTFFVAPPFPDVFGCWIHLHRHSFISSKGWAPLFL</sequence>
<gene>
    <name evidence="1" type="ORF">GFSPODELE1_LOCUS5698</name>
</gene>
<reference evidence="2" key="1">
    <citation type="submission" date="2024-04" db="EMBL/GenBank/DDBJ databases">
        <authorList>
            <person name="Shaw F."/>
            <person name="Minotto A."/>
        </authorList>
    </citation>
    <scope>NUCLEOTIDE SEQUENCE [LARGE SCALE GENOMIC DNA]</scope>
</reference>
<dbReference type="Proteomes" id="UP001497453">
    <property type="component" value="Chromosome 4"/>
</dbReference>
<evidence type="ECO:0000313" key="2">
    <source>
        <dbReference type="Proteomes" id="UP001497453"/>
    </source>
</evidence>
<proteinExistence type="predicted"/>
<dbReference type="EMBL" id="OZ037947">
    <property type="protein sequence ID" value="CAL1706043.1"/>
    <property type="molecule type" value="Genomic_DNA"/>
</dbReference>
<name>A0ABP1DG98_9APHY</name>
<protein>
    <submittedName>
        <fullName evidence="1">Uncharacterized protein</fullName>
    </submittedName>
</protein>
<evidence type="ECO:0000313" key="1">
    <source>
        <dbReference type="EMBL" id="CAL1706043.1"/>
    </source>
</evidence>
<keyword evidence="2" id="KW-1185">Reference proteome</keyword>
<organism evidence="1 2">
    <name type="scientific">Somion occarium</name>
    <dbReference type="NCBI Taxonomy" id="3059160"/>
    <lineage>
        <taxon>Eukaryota</taxon>
        <taxon>Fungi</taxon>
        <taxon>Dikarya</taxon>
        <taxon>Basidiomycota</taxon>
        <taxon>Agaricomycotina</taxon>
        <taxon>Agaricomycetes</taxon>
        <taxon>Polyporales</taxon>
        <taxon>Cerrenaceae</taxon>
        <taxon>Somion</taxon>
    </lineage>
</organism>
<accession>A0ABP1DG98</accession>